<gene>
    <name evidence="11" type="ORF">ACRE_010720</name>
</gene>
<dbReference type="GO" id="GO:0005886">
    <property type="term" value="C:plasma membrane"/>
    <property type="evidence" value="ECO:0007669"/>
    <property type="project" value="UniProtKB-SubCell"/>
</dbReference>
<feature type="transmembrane region" description="Helical" evidence="9">
    <location>
        <begin position="504"/>
        <end position="524"/>
    </location>
</feature>
<keyword evidence="12" id="KW-1185">Reference proteome</keyword>
<evidence type="ECO:0000256" key="4">
    <source>
        <dbReference type="ARBA" id="ARBA00022692"/>
    </source>
</evidence>
<organism evidence="11 12">
    <name type="scientific">Hapsidospora chrysogenum (strain ATCC 11550 / CBS 779.69 / DSM 880 / IAM 14645 / JCM 23072 / IMI 49137)</name>
    <name type="common">Acremonium chrysogenum</name>
    <dbReference type="NCBI Taxonomy" id="857340"/>
    <lineage>
        <taxon>Eukaryota</taxon>
        <taxon>Fungi</taxon>
        <taxon>Dikarya</taxon>
        <taxon>Ascomycota</taxon>
        <taxon>Pezizomycotina</taxon>
        <taxon>Sordariomycetes</taxon>
        <taxon>Hypocreomycetidae</taxon>
        <taxon>Hypocreales</taxon>
        <taxon>Bionectriaceae</taxon>
        <taxon>Hapsidospora</taxon>
    </lineage>
</organism>
<evidence type="ECO:0000256" key="7">
    <source>
        <dbReference type="ARBA" id="ARBA00038459"/>
    </source>
</evidence>
<dbReference type="EMBL" id="JPKY01000005">
    <property type="protein sequence ID" value="KFH48024.1"/>
    <property type="molecule type" value="Genomic_DNA"/>
</dbReference>
<dbReference type="InterPro" id="IPR036259">
    <property type="entry name" value="MFS_trans_sf"/>
</dbReference>
<keyword evidence="4 9" id="KW-0812">Transmembrane</keyword>
<feature type="transmembrane region" description="Helical" evidence="9">
    <location>
        <begin position="191"/>
        <end position="216"/>
    </location>
</feature>
<dbReference type="FunFam" id="1.20.1250.20:FF:000266">
    <property type="entry name" value="MFS multidrug transporter, putative"/>
    <property type="match status" value="1"/>
</dbReference>
<evidence type="ECO:0000256" key="9">
    <source>
        <dbReference type="SAM" id="Phobius"/>
    </source>
</evidence>
<evidence type="ECO:0000256" key="3">
    <source>
        <dbReference type="ARBA" id="ARBA00022475"/>
    </source>
</evidence>
<keyword evidence="6 9" id="KW-0472">Membrane</keyword>
<feature type="transmembrane region" description="Helical" evidence="9">
    <location>
        <begin position="436"/>
        <end position="460"/>
    </location>
</feature>
<dbReference type="PANTHER" id="PTHR23502">
    <property type="entry name" value="MAJOR FACILITATOR SUPERFAMILY"/>
    <property type="match status" value="1"/>
</dbReference>
<dbReference type="Proteomes" id="UP000029964">
    <property type="component" value="Unassembled WGS sequence"/>
</dbReference>
<feature type="transmembrane region" description="Helical" evidence="9">
    <location>
        <begin position="135"/>
        <end position="154"/>
    </location>
</feature>
<evidence type="ECO:0000256" key="1">
    <source>
        <dbReference type="ARBA" id="ARBA00004651"/>
    </source>
</evidence>
<feature type="compositionally biased region" description="Low complexity" evidence="8">
    <location>
        <begin position="1"/>
        <end position="27"/>
    </location>
</feature>
<dbReference type="STRING" id="857340.A0A086TF92"/>
<feature type="transmembrane region" description="Helical" evidence="9">
    <location>
        <begin position="98"/>
        <end position="123"/>
    </location>
</feature>
<protein>
    <submittedName>
        <fullName evidence="11">Putative MFS-type transporter-like protein</fullName>
    </submittedName>
</protein>
<evidence type="ECO:0000256" key="6">
    <source>
        <dbReference type="ARBA" id="ARBA00023136"/>
    </source>
</evidence>
<feature type="transmembrane region" description="Helical" evidence="9">
    <location>
        <begin position="368"/>
        <end position="389"/>
    </location>
</feature>
<comment type="similarity">
    <text evidence="7">Belongs to the major facilitator superfamily. DHA1 family. Polyamines/proton antiporter (TC 2.A.1.2.16) subfamily.</text>
</comment>
<keyword evidence="2" id="KW-0813">Transport</keyword>
<evidence type="ECO:0000256" key="5">
    <source>
        <dbReference type="ARBA" id="ARBA00022989"/>
    </source>
</evidence>
<dbReference type="InterPro" id="IPR011701">
    <property type="entry name" value="MFS"/>
</dbReference>
<keyword evidence="3" id="KW-1003">Cell membrane</keyword>
<evidence type="ECO:0000313" key="11">
    <source>
        <dbReference type="EMBL" id="KFH48024.1"/>
    </source>
</evidence>
<comment type="subcellular location">
    <subcellularLocation>
        <location evidence="1">Cell membrane</location>
        <topology evidence="1">Multi-pass membrane protein</topology>
    </subcellularLocation>
</comment>
<feature type="transmembrane region" description="Helical" evidence="9">
    <location>
        <begin position="223"/>
        <end position="242"/>
    </location>
</feature>
<dbReference type="GO" id="GO:0022857">
    <property type="term" value="F:transmembrane transporter activity"/>
    <property type="evidence" value="ECO:0007669"/>
    <property type="project" value="InterPro"/>
</dbReference>
<feature type="transmembrane region" description="Helical" evidence="9">
    <location>
        <begin position="166"/>
        <end position="185"/>
    </location>
</feature>
<sequence>MTASTSLSQSSASFSSSPSSSSATVTEADVESQRSTGTGTGTGNRVSYWRTLIDQAGVTDHVLHHKYAGNGTPDSPYLVEFLPNDPYNGLAFSNARKWLITLVQAAATLSVSFASSAFSGGISDVLVEFHVSSEVAILGVSMFVLGFAIGPLFWAPLSEMFGRQKLFFLTYMALTAFNAGAAGAPNIESLIILRFFAGAFGSSPLTNAGGVIADLFTAADRGIASSIFSMAPFLGPALGPIAGGFLGESHGWRWVQGMITIFNGVVWVVSTLSYPETYAPVLLQRRAEALSRRTGKVYISKLDAGKPTHDTVASKFRVALLRPWVLLLREPIVLLTSVYMAIIYGTLYLCFAAFPIVFQAGRGWSPGIGGLAFIGIAVGMSIATFGSILDNKRYARVAAAHDGAAPPEARLPPGLVGSILIPAGMFWFAWTNGPEIHWIVPIIGSGLFGAGIVLVFLSLMTYLIDSYVIYAASVLAANSVLRSLFGAAFPLFTRYMYEDLGIHWASSLPAFLAVACVPFPFLFYRYGAPIRAKCRYASEAAGALQAMRSKQQQQQQQHHGSEEGGEGGGFMAEIEMERTRSGAHPN</sequence>
<dbReference type="PROSITE" id="PS50850">
    <property type="entry name" value="MFS"/>
    <property type="match status" value="1"/>
</dbReference>
<feature type="domain" description="Major facilitator superfamily (MFS) profile" evidence="10">
    <location>
        <begin position="100"/>
        <end position="533"/>
    </location>
</feature>
<reference evidence="12" key="1">
    <citation type="journal article" date="2014" name="Genome Announc.">
        <title>Genome sequence and annotation of Acremonium chrysogenum, producer of the beta-lactam antibiotic cephalosporin C.</title>
        <authorList>
            <person name="Terfehr D."/>
            <person name="Dahlmann T.A."/>
            <person name="Specht T."/>
            <person name="Zadra I."/>
            <person name="Kuernsteiner H."/>
            <person name="Kueck U."/>
        </authorList>
    </citation>
    <scope>NUCLEOTIDE SEQUENCE [LARGE SCALE GENOMIC DNA]</scope>
    <source>
        <strain evidence="12">ATCC 11550 / CBS 779.69 / DSM 880 / IAM 14645 / JCM 23072 / IMI 49137</strain>
    </source>
</reference>
<feature type="region of interest" description="Disordered" evidence="8">
    <location>
        <begin position="1"/>
        <end position="43"/>
    </location>
</feature>
<evidence type="ECO:0000259" key="10">
    <source>
        <dbReference type="PROSITE" id="PS50850"/>
    </source>
</evidence>
<dbReference type="InterPro" id="IPR020846">
    <property type="entry name" value="MFS_dom"/>
</dbReference>
<evidence type="ECO:0000256" key="2">
    <source>
        <dbReference type="ARBA" id="ARBA00022448"/>
    </source>
</evidence>
<feature type="transmembrane region" description="Helical" evidence="9">
    <location>
        <begin position="254"/>
        <end position="275"/>
    </location>
</feature>
<dbReference type="AlphaFoldDB" id="A0A086TF92"/>
<evidence type="ECO:0000313" key="12">
    <source>
        <dbReference type="Proteomes" id="UP000029964"/>
    </source>
</evidence>
<dbReference type="SUPFAM" id="SSF103473">
    <property type="entry name" value="MFS general substrate transporter"/>
    <property type="match status" value="1"/>
</dbReference>
<feature type="transmembrane region" description="Helical" evidence="9">
    <location>
        <begin position="332"/>
        <end position="356"/>
    </location>
</feature>
<dbReference type="OrthoDB" id="446368at2759"/>
<dbReference type="PANTHER" id="PTHR23502:SF186">
    <property type="entry name" value="MAJOR FACILITATOR SUPERFAMILY (MFS) PROFILE DOMAIN-CONTAINING PROTEIN"/>
    <property type="match status" value="1"/>
</dbReference>
<dbReference type="CDD" id="cd17323">
    <property type="entry name" value="MFS_Tpo1_MDR_like"/>
    <property type="match status" value="1"/>
</dbReference>
<dbReference type="Gene3D" id="1.20.1250.20">
    <property type="entry name" value="MFS general substrate transporter like domains"/>
    <property type="match status" value="1"/>
</dbReference>
<feature type="transmembrane region" description="Helical" evidence="9">
    <location>
        <begin position="467"/>
        <end position="492"/>
    </location>
</feature>
<proteinExistence type="inferred from homology"/>
<name>A0A086TF92_HAPC1</name>
<feature type="transmembrane region" description="Helical" evidence="9">
    <location>
        <begin position="410"/>
        <end position="430"/>
    </location>
</feature>
<dbReference type="HOGENOM" id="CLU_008455_11_6_1"/>
<dbReference type="Pfam" id="PF07690">
    <property type="entry name" value="MFS_1"/>
    <property type="match status" value="1"/>
</dbReference>
<keyword evidence="5 9" id="KW-1133">Transmembrane helix</keyword>
<accession>A0A086TF92</accession>
<comment type="caution">
    <text evidence="11">The sequence shown here is derived from an EMBL/GenBank/DDBJ whole genome shotgun (WGS) entry which is preliminary data.</text>
</comment>
<evidence type="ECO:0000256" key="8">
    <source>
        <dbReference type="SAM" id="MobiDB-lite"/>
    </source>
</evidence>
<feature type="region of interest" description="Disordered" evidence="8">
    <location>
        <begin position="547"/>
        <end position="586"/>
    </location>
</feature>